<keyword evidence="1" id="KW-1277">Toxin-antitoxin system</keyword>
<accession>A0A7K4HRA0</accession>
<reference evidence="2 3" key="1">
    <citation type="submission" date="2020-06" db="EMBL/GenBank/DDBJ databases">
        <title>Methanofollis fontis sp. nov., a methanogen isolated from marine sediments near a cold seep at Four-Way Closure Ridge offshore southwestern Taiwan.</title>
        <authorList>
            <person name="Chen S.-C."/>
            <person name="Teng N.-H."/>
            <person name="Lin Y.-S."/>
            <person name="Lai M.-C."/>
            <person name="Chen H.-H."/>
            <person name="Wang C.-C."/>
        </authorList>
    </citation>
    <scope>NUCLEOTIDE SEQUENCE [LARGE SCALE GENOMIC DNA]</scope>
    <source>
        <strain evidence="2 3">DSM 2702</strain>
    </source>
</reference>
<evidence type="ECO:0000256" key="1">
    <source>
        <dbReference type="ARBA" id="ARBA00022649"/>
    </source>
</evidence>
<dbReference type="PANTHER" id="PTHR35601">
    <property type="entry name" value="TOXIN RELE"/>
    <property type="match status" value="1"/>
</dbReference>
<dbReference type="Pfam" id="PF05016">
    <property type="entry name" value="ParE_toxin"/>
    <property type="match status" value="1"/>
</dbReference>
<dbReference type="SUPFAM" id="SSF143011">
    <property type="entry name" value="RelE-like"/>
    <property type="match status" value="1"/>
</dbReference>
<dbReference type="Gene3D" id="3.30.2310.20">
    <property type="entry name" value="RelE-like"/>
    <property type="match status" value="1"/>
</dbReference>
<keyword evidence="3" id="KW-1185">Reference proteome</keyword>
<dbReference type="Proteomes" id="UP000570823">
    <property type="component" value="Unassembled WGS sequence"/>
</dbReference>
<dbReference type="OrthoDB" id="97626at2157"/>
<evidence type="ECO:0000313" key="3">
    <source>
        <dbReference type="Proteomes" id="UP000570823"/>
    </source>
</evidence>
<sequence length="92" mass="10448">MRYRLFFSATARREITRIPRDDALKIGEALVSLAGETDPRRQVKRVQGGQNPPFYSLLVGEYRAILTIVDDVMVIHVIEVGHRRTGIRDGGR</sequence>
<name>A0A7K4HRA0_9EURY</name>
<dbReference type="AlphaFoldDB" id="A0A7K4HRA0"/>
<comment type="caution">
    <text evidence="2">The sequence shown here is derived from an EMBL/GenBank/DDBJ whole genome shotgun (WGS) entry which is preliminary data.</text>
</comment>
<gene>
    <name evidence="2" type="ORF">HWN36_10820</name>
</gene>
<dbReference type="EMBL" id="JABXWR010000001">
    <property type="protein sequence ID" value="NVO67781.1"/>
    <property type="molecule type" value="Genomic_DNA"/>
</dbReference>
<protein>
    <submittedName>
        <fullName evidence="2">Type II toxin-antitoxin system RelE/ParE family toxin</fullName>
    </submittedName>
</protein>
<proteinExistence type="predicted"/>
<organism evidence="2 3">
    <name type="scientific">Methanofollis tationis</name>
    <dbReference type="NCBI Taxonomy" id="81417"/>
    <lineage>
        <taxon>Archaea</taxon>
        <taxon>Methanobacteriati</taxon>
        <taxon>Methanobacteriota</taxon>
        <taxon>Stenosarchaea group</taxon>
        <taxon>Methanomicrobia</taxon>
        <taxon>Methanomicrobiales</taxon>
        <taxon>Methanomicrobiaceae</taxon>
        <taxon>Methanofollis</taxon>
    </lineage>
</organism>
<dbReference type="RefSeq" id="WP_176789390.1">
    <property type="nucleotide sequence ID" value="NZ_JABXWR010000001.1"/>
</dbReference>
<dbReference type="PANTHER" id="PTHR35601:SF1">
    <property type="entry name" value="TOXIN RELE"/>
    <property type="match status" value="1"/>
</dbReference>
<dbReference type="InterPro" id="IPR007712">
    <property type="entry name" value="RelE/ParE_toxin"/>
</dbReference>
<evidence type="ECO:0000313" key="2">
    <source>
        <dbReference type="EMBL" id="NVO67781.1"/>
    </source>
</evidence>
<dbReference type="InterPro" id="IPR035093">
    <property type="entry name" value="RelE/ParE_toxin_dom_sf"/>
</dbReference>